<comment type="caution">
    <text evidence="1">The sequence shown here is derived from an EMBL/GenBank/DDBJ whole genome shotgun (WGS) entry which is preliminary data.</text>
</comment>
<name>A0A255XMJ3_9PROT</name>
<keyword evidence="2" id="KW-1185">Reference proteome</keyword>
<dbReference type="Proteomes" id="UP000216361">
    <property type="component" value="Unassembled WGS sequence"/>
</dbReference>
<proteinExistence type="predicted"/>
<accession>A0A255XMJ3</accession>
<dbReference type="Pfam" id="PF11697">
    <property type="entry name" value="DUF3293"/>
    <property type="match status" value="1"/>
</dbReference>
<dbReference type="InterPro" id="IPR021710">
    <property type="entry name" value="DUF3293"/>
</dbReference>
<dbReference type="OrthoDB" id="8589249at2"/>
<evidence type="ECO:0008006" key="3">
    <source>
        <dbReference type="Google" id="ProtNLM"/>
    </source>
</evidence>
<dbReference type="RefSeq" id="WP_094409737.1">
    <property type="nucleotide sequence ID" value="NZ_BMJZ01000002.1"/>
</dbReference>
<gene>
    <name evidence="1" type="ORF">CHR90_14585</name>
</gene>
<dbReference type="EMBL" id="NOXS01000033">
    <property type="protein sequence ID" value="OYQ18176.1"/>
    <property type="molecule type" value="Genomic_DNA"/>
</dbReference>
<sequence>MLPPLPDPLRDAWSATRYMFAARGALYEARVGQISPAISRFLTEQSVEAGVFLSAFNPGLPAPGDAMTEMYPQLTPTENAARLEMLWGELGQRGGRWFPHVGLPDDPAWPPEEGAFILEDANTDILGLARHLRQRAYTRIVRNQPAILELVPLAQE</sequence>
<reference evidence="1 2" key="1">
    <citation type="submission" date="2017-07" db="EMBL/GenBank/DDBJ databases">
        <title>Elstera cyanobacteriorum sp. nov., a novel bacterium isolated from cyanobacterial aggregates in a eutrophic lake.</title>
        <authorList>
            <person name="Cai H."/>
        </authorList>
    </citation>
    <scope>NUCLEOTIDE SEQUENCE [LARGE SCALE GENOMIC DNA]</scope>
    <source>
        <strain evidence="1 2">TH019</strain>
    </source>
</reference>
<organism evidence="1 2">
    <name type="scientific">Elstera cyanobacteriorum</name>
    <dbReference type="NCBI Taxonomy" id="2022747"/>
    <lineage>
        <taxon>Bacteria</taxon>
        <taxon>Pseudomonadati</taxon>
        <taxon>Pseudomonadota</taxon>
        <taxon>Alphaproteobacteria</taxon>
        <taxon>Rhodospirillales</taxon>
        <taxon>Rhodospirillaceae</taxon>
        <taxon>Elstera</taxon>
    </lineage>
</organism>
<protein>
    <recommendedName>
        <fullName evidence="3">DUF3293 domain-containing protein</fullName>
    </recommendedName>
</protein>
<dbReference type="AlphaFoldDB" id="A0A255XMJ3"/>
<evidence type="ECO:0000313" key="1">
    <source>
        <dbReference type="EMBL" id="OYQ18176.1"/>
    </source>
</evidence>
<evidence type="ECO:0000313" key="2">
    <source>
        <dbReference type="Proteomes" id="UP000216361"/>
    </source>
</evidence>